<gene>
    <name evidence="1" type="ORF">A2541_02325</name>
</gene>
<dbReference type="Proteomes" id="UP000176965">
    <property type="component" value="Unassembled WGS sequence"/>
</dbReference>
<organism evidence="1 2">
    <name type="scientific">Candidatus Taylorbacteria bacterium RIFOXYD2_FULL_36_9</name>
    <dbReference type="NCBI Taxonomy" id="1802338"/>
    <lineage>
        <taxon>Bacteria</taxon>
        <taxon>Candidatus Tayloriibacteriota</taxon>
    </lineage>
</organism>
<protein>
    <recommendedName>
        <fullName evidence="3">Toxin YoeB</fullName>
    </recommendedName>
</protein>
<dbReference type="AlphaFoldDB" id="A0A1G2PGH3"/>
<dbReference type="InterPro" id="IPR035093">
    <property type="entry name" value="RelE/ParE_toxin_dom_sf"/>
</dbReference>
<proteinExistence type="predicted"/>
<evidence type="ECO:0000313" key="1">
    <source>
        <dbReference type="EMBL" id="OHA47434.1"/>
    </source>
</evidence>
<comment type="caution">
    <text evidence="1">The sequence shown here is derived from an EMBL/GenBank/DDBJ whole genome shotgun (WGS) entry which is preliminary data.</text>
</comment>
<evidence type="ECO:0008006" key="3">
    <source>
        <dbReference type="Google" id="ProtNLM"/>
    </source>
</evidence>
<dbReference type="STRING" id="1802338.A2541_02325"/>
<dbReference type="EMBL" id="MHSQ01000012">
    <property type="protein sequence ID" value="OHA47434.1"/>
    <property type="molecule type" value="Genomic_DNA"/>
</dbReference>
<dbReference type="SUPFAM" id="SSF143011">
    <property type="entry name" value="RelE-like"/>
    <property type="match status" value="1"/>
</dbReference>
<evidence type="ECO:0000313" key="2">
    <source>
        <dbReference type="Proteomes" id="UP000176965"/>
    </source>
</evidence>
<accession>A0A1G2PGH3</accession>
<reference evidence="1 2" key="1">
    <citation type="journal article" date="2016" name="Nat. Commun.">
        <title>Thousands of microbial genomes shed light on interconnected biogeochemical processes in an aquifer system.</title>
        <authorList>
            <person name="Anantharaman K."/>
            <person name="Brown C.T."/>
            <person name="Hug L.A."/>
            <person name="Sharon I."/>
            <person name="Castelle C.J."/>
            <person name="Probst A.J."/>
            <person name="Thomas B.C."/>
            <person name="Singh A."/>
            <person name="Wilkins M.J."/>
            <person name="Karaoz U."/>
            <person name="Brodie E.L."/>
            <person name="Williams K.H."/>
            <person name="Hubbard S.S."/>
            <person name="Banfield J.F."/>
        </authorList>
    </citation>
    <scope>NUCLEOTIDE SEQUENCE [LARGE SCALE GENOMIC DNA]</scope>
</reference>
<dbReference type="Gene3D" id="3.30.2310.20">
    <property type="entry name" value="RelE-like"/>
    <property type="match status" value="1"/>
</dbReference>
<sequence length="86" mass="10066">MLEINYKPSFICLYNEAEVSLQGEIKEKIVLFRNRSNHKSLKVHKLHGTLKGCYSFSVNYKIRIVFEYLSKKEVSLLAVGDHDLYK</sequence>
<name>A0A1G2PGH3_9BACT</name>